<dbReference type="SUPFAM" id="SSF53335">
    <property type="entry name" value="S-adenosyl-L-methionine-dependent methyltransferases"/>
    <property type="match status" value="1"/>
</dbReference>
<dbReference type="EMBL" id="JBHSTI010000002">
    <property type="protein sequence ID" value="MFC6236477.1"/>
    <property type="molecule type" value="Genomic_DNA"/>
</dbReference>
<protein>
    <submittedName>
        <fullName evidence="1">Class I SAM-dependent methyltransferase</fullName>
    </submittedName>
</protein>
<dbReference type="Proteomes" id="UP001596138">
    <property type="component" value="Unassembled WGS sequence"/>
</dbReference>
<dbReference type="RefSeq" id="WP_386763522.1">
    <property type="nucleotide sequence ID" value="NZ_JBHSTI010000002.1"/>
</dbReference>
<evidence type="ECO:0000313" key="1">
    <source>
        <dbReference type="EMBL" id="MFC6236477.1"/>
    </source>
</evidence>
<organism evidence="1 2">
    <name type="scientific">Longivirga aurantiaca</name>
    <dbReference type="NCBI Taxonomy" id="1837743"/>
    <lineage>
        <taxon>Bacteria</taxon>
        <taxon>Bacillati</taxon>
        <taxon>Actinomycetota</taxon>
        <taxon>Actinomycetes</taxon>
        <taxon>Sporichthyales</taxon>
        <taxon>Sporichthyaceae</taxon>
        <taxon>Longivirga</taxon>
    </lineage>
</organism>
<evidence type="ECO:0000313" key="2">
    <source>
        <dbReference type="Proteomes" id="UP001596138"/>
    </source>
</evidence>
<dbReference type="Gene3D" id="3.40.50.150">
    <property type="entry name" value="Vaccinia Virus protein VP39"/>
    <property type="match status" value="1"/>
</dbReference>
<keyword evidence="1" id="KW-0808">Transferase</keyword>
<comment type="caution">
    <text evidence="1">The sequence shown here is derived from an EMBL/GenBank/DDBJ whole genome shotgun (WGS) entry which is preliminary data.</text>
</comment>
<accession>A0ABW1SVR2</accession>
<keyword evidence="2" id="KW-1185">Reference proteome</keyword>
<reference evidence="2" key="1">
    <citation type="journal article" date="2019" name="Int. J. Syst. Evol. Microbiol.">
        <title>The Global Catalogue of Microorganisms (GCM) 10K type strain sequencing project: providing services to taxonomists for standard genome sequencing and annotation.</title>
        <authorList>
            <consortium name="The Broad Institute Genomics Platform"/>
            <consortium name="The Broad Institute Genome Sequencing Center for Infectious Disease"/>
            <person name="Wu L."/>
            <person name="Ma J."/>
        </authorList>
    </citation>
    <scope>NUCLEOTIDE SEQUENCE [LARGE SCALE GENOMIC DNA]</scope>
    <source>
        <strain evidence="2">CGMCC 4.7317</strain>
    </source>
</reference>
<dbReference type="GO" id="GO:0008168">
    <property type="term" value="F:methyltransferase activity"/>
    <property type="evidence" value="ECO:0007669"/>
    <property type="project" value="UniProtKB-KW"/>
</dbReference>
<proteinExistence type="predicted"/>
<keyword evidence="1" id="KW-0489">Methyltransferase</keyword>
<gene>
    <name evidence="1" type="ORF">ACFQGU_01205</name>
</gene>
<name>A0ABW1SVR2_9ACTN</name>
<dbReference type="GO" id="GO:0032259">
    <property type="term" value="P:methylation"/>
    <property type="evidence" value="ECO:0007669"/>
    <property type="project" value="UniProtKB-KW"/>
</dbReference>
<dbReference type="InterPro" id="IPR029063">
    <property type="entry name" value="SAM-dependent_MTases_sf"/>
</dbReference>
<sequence>MKDLYVRGVRGVRSGLEQVGLLDPLDRWAARSDAGAWTRSLLAVYDLHDLIALDVPWWTYEAAGKVARFLASRDDARVLEWGSGASSVWLARRAGSVTSIEHDPEWAAEIAPVLPSNAQVIAVPPTLASQSSEPIRSAKKGFEGLDFRDYVEAIDRQHGDFDLVVVDGRAREACLARAIERVVPGGMIVVDNVERARYRAAIARLGTRVTVDWTSGLTPSLPYPTRTALLRPEA</sequence>